<keyword evidence="2" id="KW-1133">Transmembrane helix</keyword>
<reference evidence="3 4" key="1">
    <citation type="submission" date="2016-11" db="EMBL/GenBank/DDBJ databases">
        <title>Genome sequence and comparative genomic analysis of clinical strain Elizabethkingia meningoseptica 61421 PRCM.</title>
        <authorList>
            <person name="Wang M."/>
            <person name="Hu S."/>
            <person name="Cao L."/>
            <person name="Jiang T."/>
            <person name="Zhou Y."/>
            <person name="Ming D."/>
        </authorList>
    </citation>
    <scope>NUCLEOTIDE SEQUENCE [LARGE SCALE GENOMIC DNA]</scope>
    <source>
        <strain evidence="3 4">61421 PRCM</strain>
    </source>
</reference>
<evidence type="ECO:0000313" key="3">
    <source>
        <dbReference type="EMBL" id="OOH95362.1"/>
    </source>
</evidence>
<dbReference type="OrthoDB" id="9798299at2"/>
<gene>
    <name evidence="3" type="ORF">BMF97_11100</name>
</gene>
<dbReference type="EMBL" id="MPOG01000011">
    <property type="protein sequence ID" value="OOH95362.1"/>
    <property type="molecule type" value="Genomic_DNA"/>
</dbReference>
<keyword evidence="2" id="KW-0472">Membrane</keyword>
<dbReference type="RefSeq" id="WP_077564707.1">
    <property type="nucleotide sequence ID" value="NZ_CP016378.1"/>
</dbReference>
<dbReference type="STRING" id="238.BBD35_17410"/>
<evidence type="ECO:0000313" key="4">
    <source>
        <dbReference type="Proteomes" id="UP000188947"/>
    </source>
</evidence>
<dbReference type="Proteomes" id="UP000188947">
    <property type="component" value="Unassembled WGS sequence"/>
</dbReference>
<dbReference type="PROSITE" id="PS51257">
    <property type="entry name" value="PROKAR_LIPOPROTEIN"/>
    <property type="match status" value="1"/>
</dbReference>
<comment type="caution">
    <text evidence="3">The sequence shown here is derived from an EMBL/GenBank/DDBJ whole genome shotgun (WGS) entry which is preliminary data.</text>
</comment>
<evidence type="ECO:0000256" key="1">
    <source>
        <dbReference type="SAM" id="MobiDB-lite"/>
    </source>
</evidence>
<dbReference type="AlphaFoldDB" id="A0A1T3F8A9"/>
<feature type="region of interest" description="Disordered" evidence="1">
    <location>
        <begin position="398"/>
        <end position="435"/>
    </location>
</feature>
<name>A0A1T3F8A9_ELIME</name>
<proteinExistence type="predicted"/>
<keyword evidence="2" id="KW-0812">Transmembrane</keyword>
<evidence type="ECO:0000256" key="2">
    <source>
        <dbReference type="SAM" id="Phobius"/>
    </source>
</evidence>
<accession>A0A1T3F8A9</accession>
<sequence>MKTLHKKYQSIISSLILVITLLTFILSFLSLSSCRSAEHDNIITGGGIAVVKINLLGTEYANSDKPAKVASINQKGAMVDSVQRYNVLVSPSSFISAELAPATALNTVASTSKNLNTMAAVPGNLIGTGVKFRAIAYRQGDGSYQTYQDYTIGESVQPMMLDGGEKYDIIAYSYGSSVLPEISTGEMTNLSQAQIGYDDNNKDLMYQKIEGFTPDGNNPNNKLDIKLRHKLSQITTVINSYIGDISEISWATLRPHHPEGVLSLSTGIISRTYESDERLNFSGTFPTTRATSDPVLINADTGGNLTGLFSASLTVNNIGKTISLPNSFKITPEYKNNLTINLRKCGVYLGPNNTQWKDFMCHNLGADYSADPFTPSAAIHGAKYQWGAQTGEEGRYISQADDQSNPGDIADWNQARKPDDSWSDTSKTANDPCPSGYRVPTKAQWEAVIANNNVERVGSWANDGNYTSALYFRNPSNVRTLMLPAAGYRYFIDGTLLRRGDVGFYWSSSEATSLAYTLLVSGSDVQLFNYTRTYGFSVRCVAE</sequence>
<organism evidence="3 4">
    <name type="scientific">Elizabethkingia meningoseptica</name>
    <name type="common">Chryseobacterium meningosepticum</name>
    <dbReference type="NCBI Taxonomy" id="238"/>
    <lineage>
        <taxon>Bacteria</taxon>
        <taxon>Pseudomonadati</taxon>
        <taxon>Bacteroidota</taxon>
        <taxon>Flavobacteriia</taxon>
        <taxon>Flavobacteriales</taxon>
        <taxon>Weeksellaceae</taxon>
        <taxon>Elizabethkingia</taxon>
    </lineage>
</organism>
<protein>
    <submittedName>
        <fullName evidence="3">Uncharacterized protein</fullName>
    </submittedName>
</protein>
<keyword evidence="4" id="KW-1185">Reference proteome</keyword>
<feature type="transmembrane region" description="Helical" evidence="2">
    <location>
        <begin position="12"/>
        <end position="31"/>
    </location>
</feature>